<feature type="signal peptide" evidence="1">
    <location>
        <begin position="1"/>
        <end position="26"/>
    </location>
</feature>
<sequence>MKHTLKRALAAALSLTMLLGMVPAVASEPAEPAAAAEEVPTGTKLVLNGLFDVKSLEAGTDKYLYINTYPEEGTAITEVSSDHP</sequence>
<name>A0ABV1ESF5_9FIRM</name>
<dbReference type="RefSeq" id="WP_349141411.1">
    <property type="nucleotide sequence ID" value="NZ_JBBMFT010000020.1"/>
</dbReference>
<accession>A0ABV1ESF5</accession>
<evidence type="ECO:0000313" key="3">
    <source>
        <dbReference type="Proteomes" id="UP001440599"/>
    </source>
</evidence>
<reference evidence="2 3" key="1">
    <citation type="submission" date="2024-03" db="EMBL/GenBank/DDBJ databases">
        <title>Human intestinal bacterial collection.</title>
        <authorList>
            <person name="Pauvert C."/>
            <person name="Hitch T.C.A."/>
            <person name="Clavel T."/>
        </authorList>
    </citation>
    <scope>NUCLEOTIDE SEQUENCE [LARGE SCALE GENOMIC DNA]</scope>
    <source>
        <strain evidence="2 3">CLA-AP-H34</strain>
    </source>
</reference>
<dbReference type="EMBL" id="JBBMFT010000020">
    <property type="protein sequence ID" value="MEQ2457532.1"/>
    <property type="molecule type" value="Genomic_DNA"/>
</dbReference>
<proteinExistence type="predicted"/>
<keyword evidence="1" id="KW-0732">Signal</keyword>
<evidence type="ECO:0000256" key="1">
    <source>
        <dbReference type="SAM" id="SignalP"/>
    </source>
</evidence>
<feature type="chain" id="PRO_5047457864" evidence="1">
    <location>
        <begin position="27"/>
        <end position="84"/>
    </location>
</feature>
<comment type="caution">
    <text evidence="2">The sequence shown here is derived from an EMBL/GenBank/DDBJ whole genome shotgun (WGS) entry which is preliminary data.</text>
</comment>
<evidence type="ECO:0000313" key="2">
    <source>
        <dbReference type="EMBL" id="MEQ2457532.1"/>
    </source>
</evidence>
<gene>
    <name evidence="2" type="ORF">WMO45_13510</name>
</gene>
<keyword evidence="3" id="KW-1185">Reference proteome</keyword>
<dbReference type="Proteomes" id="UP001440599">
    <property type="component" value="Unassembled WGS sequence"/>
</dbReference>
<organism evidence="2 3">
    <name type="scientific">Flavonifractor hominis</name>
    <dbReference type="NCBI Taxonomy" id="3133178"/>
    <lineage>
        <taxon>Bacteria</taxon>
        <taxon>Bacillati</taxon>
        <taxon>Bacillota</taxon>
        <taxon>Clostridia</taxon>
        <taxon>Eubacteriales</taxon>
        <taxon>Oscillospiraceae</taxon>
        <taxon>Flavonifractor</taxon>
    </lineage>
</organism>
<feature type="non-terminal residue" evidence="2">
    <location>
        <position position="84"/>
    </location>
</feature>
<protein>
    <submittedName>
        <fullName evidence="2">Uncharacterized protein</fullName>
    </submittedName>
</protein>